<evidence type="ECO:0000313" key="11">
    <source>
        <dbReference type="EMBL" id="VDG77112.1"/>
    </source>
</evidence>
<accession>A0A1G7CAC9</accession>
<evidence type="ECO:0000256" key="8">
    <source>
        <dbReference type="SAM" id="Phobius"/>
    </source>
</evidence>
<sequence length="465" mass="49310">MSENVSSGRPAARARLLDRMRESVDRIARETPARAALGVFALVILLLVGLLSLPVATASGQPAPLIDAFFTATSAVCVTGLTTVSTATFWSPIGQLFISFGLIVGGLGVMTLASILGRAVSRHVGLTQRMLTASENQSSLGEVGSLLRAVVIVSLTVQSILLVLLLPFFLQKGEPLLTSLWHSYFMAVSIFNNGGFVIMPEGVEPYVGNWSLTIPIMLGTIAGAIGFPVVLDMWRNRKRPKKWSITTKITLTTYLILWILGAFALGALEWHNPETLGALNTADRINAALVLSTDARSTGLATSDIGAMSETSWLIIDGLMFIGGGSASAAGGIKVTTFAVLLLAIRAEARGDRDTEAFGKRIPAEVLRLAIAATFAGALMVGISTIALLQLTDFHFSEILLESISAFATCGLSTGITSALPSSAKAVLILLMFFGRTGTMTIAAALALRNRRRTIRLPQERPIIG</sequence>
<keyword evidence="3" id="KW-1003">Cell membrane</keyword>
<keyword evidence="6" id="KW-0406">Ion transport</keyword>
<keyword evidence="5 8" id="KW-1133">Transmembrane helix</keyword>
<dbReference type="Proteomes" id="UP000269974">
    <property type="component" value="Unassembled WGS sequence"/>
</dbReference>
<evidence type="ECO:0000313" key="10">
    <source>
        <dbReference type="EMBL" id="SDE36288.1"/>
    </source>
</evidence>
<reference evidence="12" key="1">
    <citation type="submission" date="2016-10" db="EMBL/GenBank/DDBJ databases">
        <authorList>
            <person name="Varghese N."/>
        </authorList>
    </citation>
    <scope>NUCLEOTIDE SEQUENCE [LARGE SCALE GENOMIC DNA]</scope>
    <source>
        <strain evidence="12">DSM 20639</strain>
    </source>
</reference>
<comment type="subcellular location">
    <subcellularLocation>
        <location evidence="1">Cell membrane</location>
        <topology evidence="1">Multi-pass membrane protein</topology>
    </subcellularLocation>
</comment>
<gene>
    <name evidence="11" type="primary">ktrB_1</name>
    <name evidence="11" type="ORF">NCTC10327_01734</name>
    <name evidence="9" type="ORF">R6G71_02595</name>
    <name evidence="10" type="ORF">SAMN05421878_10733</name>
</gene>
<dbReference type="RefSeq" id="WP_231583142.1">
    <property type="nucleotide sequence ID" value="NZ_FNAU01000007.1"/>
</dbReference>
<dbReference type="GO" id="GO:0008324">
    <property type="term" value="F:monoatomic cation transmembrane transporter activity"/>
    <property type="evidence" value="ECO:0007669"/>
    <property type="project" value="InterPro"/>
</dbReference>
<evidence type="ECO:0000256" key="4">
    <source>
        <dbReference type="ARBA" id="ARBA00022692"/>
    </source>
</evidence>
<dbReference type="EMBL" id="FNAU01000007">
    <property type="protein sequence ID" value="SDE36288.1"/>
    <property type="molecule type" value="Genomic_DNA"/>
</dbReference>
<evidence type="ECO:0000256" key="1">
    <source>
        <dbReference type="ARBA" id="ARBA00004651"/>
    </source>
</evidence>
<reference evidence="10" key="2">
    <citation type="submission" date="2016-10" db="EMBL/GenBank/DDBJ databases">
        <authorList>
            <person name="de Groot N.N."/>
        </authorList>
    </citation>
    <scope>NUCLEOTIDE SEQUENCE [LARGE SCALE GENOMIC DNA]</scope>
    <source>
        <strain evidence="10">DSM 20639</strain>
    </source>
</reference>
<evidence type="ECO:0000256" key="2">
    <source>
        <dbReference type="ARBA" id="ARBA00022448"/>
    </source>
</evidence>
<protein>
    <submittedName>
        <fullName evidence="11">Potassium transporter ATPase</fullName>
    </submittedName>
    <submittedName>
        <fullName evidence="9">Potassium transporter TrkG</fullName>
    </submittedName>
    <submittedName>
        <fullName evidence="10">Trk-type K+ transport system, membrane component</fullName>
    </submittedName>
</protein>
<dbReference type="PANTHER" id="PTHR32024:SF1">
    <property type="entry name" value="KTR SYSTEM POTASSIUM UPTAKE PROTEIN B"/>
    <property type="match status" value="1"/>
</dbReference>
<proteinExistence type="predicted"/>
<feature type="transmembrane region" description="Helical" evidence="8">
    <location>
        <begin position="251"/>
        <end position="270"/>
    </location>
</feature>
<dbReference type="PANTHER" id="PTHR32024">
    <property type="entry name" value="TRK SYSTEM POTASSIUM UPTAKE PROTEIN TRKG-RELATED"/>
    <property type="match status" value="1"/>
</dbReference>
<feature type="transmembrane region" description="Helical" evidence="8">
    <location>
        <begin position="366"/>
        <end position="391"/>
    </location>
</feature>
<feature type="transmembrane region" description="Helical" evidence="8">
    <location>
        <begin position="97"/>
        <end position="120"/>
    </location>
</feature>
<dbReference type="Proteomes" id="UP000182744">
    <property type="component" value="Unassembled WGS sequence"/>
</dbReference>
<keyword evidence="2" id="KW-0813">Transport</keyword>
<dbReference type="EMBL" id="UYIO01000001">
    <property type="protein sequence ID" value="VDG77112.1"/>
    <property type="molecule type" value="Genomic_DNA"/>
</dbReference>
<reference evidence="9" key="4">
    <citation type="submission" date="2023-10" db="EMBL/GenBank/DDBJ databases">
        <title>Whole Genome based description of the genera Actinobaculum and Actinotignum reveals a complex phylogenetic relationship within the species included in the genus Actinotignum.</title>
        <authorList>
            <person name="Jensen C.S."/>
            <person name="Dargis R."/>
            <person name="Kemp M."/>
            <person name="Christensen J.J."/>
        </authorList>
    </citation>
    <scope>NUCLEOTIDE SEQUENCE</scope>
    <source>
        <strain evidence="9">Actinobaculum_suis_CCUG19206T</strain>
    </source>
</reference>
<evidence type="ECO:0000256" key="3">
    <source>
        <dbReference type="ARBA" id="ARBA00022475"/>
    </source>
</evidence>
<dbReference type="Pfam" id="PF02386">
    <property type="entry name" value="TrkH"/>
    <property type="match status" value="1"/>
</dbReference>
<evidence type="ECO:0000256" key="7">
    <source>
        <dbReference type="ARBA" id="ARBA00023136"/>
    </source>
</evidence>
<organism evidence="10 12">
    <name type="scientific">Actinobaculum suis</name>
    <dbReference type="NCBI Taxonomy" id="1657"/>
    <lineage>
        <taxon>Bacteria</taxon>
        <taxon>Bacillati</taxon>
        <taxon>Actinomycetota</taxon>
        <taxon>Actinomycetes</taxon>
        <taxon>Actinomycetales</taxon>
        <taxon>Actinomycetaceae</taxon>
        <taxon>Actinobaculum</taxon>
    </lineage>
</organism>
<keyword evidence="4 8" id="KW-0812">Transmembrane</keyword>
<evidence type="ECO:0000256" key="5">
    <source>
        <dbReference type="ARBA" id="ARBA00022989"/>
    </source>
</evidence>
<keyword evidence="7 8" id="KW-0472">Membrane</keyword>
<dbReference type="InterPro" id="IPR003445">
    <property type="entry name" value="Cat_transpt"/>
</dbReference>
<evidence type="ECO:0000256" key="6">
    <source>
        <dbReference type="ARBA" id="ARBA00023065"/>
    </source>
</evidence>
<feature type="transmembrane region" description="Helical" evidence="8">
    <location>
        <begin position="181"/>
        <end position="200"/>
    </location>
</feature>
<dbReference type="GO" id="GO:0005886">
    <property type="term" value="C:plasma membrane"/>
    <property type="evidence" value="ECO:0007669"/>
    <property type="project" value="UniProtKB-SubCell"/>
</dbReference>
<feature type="transmembrane region" description="Helical" evidence="8">
    <location>
        <begin position="212"/>
        <end position="231"/>
    </location>
</feature>
<dbReference type="EMBL" id="JAWNFU010000001">
    <property type="protein sequence ID" value="MDY5152942.1"/>
    <property type="molecule type" value="Genomic_DNA"/>
</dbReference>
<reference evidence="11 13" key="3">
    <citation type="submission" date="2018-11" db="EMBL/GenBank/DDBJ databases">
        <authorList>
            <consortium name="Pathogen Informatics"/>
        </authorList>
    </citation>
    <scope>NUCLEOTIDE SEQUENCE [LARGE SCALE GENOMIC DNA]</scope>
    <source>
        <strain evidence="11 13">NCTC10327</strain>
    </source>
</reference>
<name>A0A1G7CAC9_9ACTO</name>
<dbReference type="Proteomes" id="UP001273799">
    <property type="component" value="Unassembled WGS sequence"/>
</dbReference>
<dbReference type="AlphaFoldDB" id="A0A1G7CAC9"/>
<evidence type="ECO:0000313" key="9">
    <source>
        <dbReference type="EMBL" id="MDY5152942.1"/>
    </source>
</evidence>
<feature type="transmembrane region" description="Helical" evidence="8">
    <location>
        <begin position="318"/>
        <end position="345"/>
    </location>
</feature>
<feature type="transmembrane region" description="Helical" evidence="8">
    <location>
        <begin position="426"/>
        <end position="448"/>
    </location>
</feature>
<feature type="transmembrane region" description="Helical" evidence="8">
    <location>
        <begin position="146"/>
        <end position="169"/>
    </location>
</feature>
<evidence type="ECO:0000313" key="13">
    <source>
        <dbReference type="Proteomes" id="UP000269974"/>
    </source>
</evidence>
<keyword evidence="12" id="KW-1185">Reference proteome</keyword>
<feature type="transmembrane region" description="Helical" evidence="8">
    <location>
        <begin position="68"/>
        <end position="90"/>
    </location>
</feature>
<feature type="transmembrane region" description="Helical" evidence="8">
    <location>
        <begin position="35"/>
        <end position="56"/>
    </location>
</feature>
<evidence type="ECO:0000313" key="12">
    <source>
        <dbReference type="Proteomes" id="UP000182744"/>
    </source>
</evidence>
<dbReference type="GO" id="GO:0030001">
    <property type="term" value="P:metal ion transport"/>
    <property type="evidence" value="ECO:0007669"/>
    <property type="project" value="UniProtKB-ARBA"/>
</dbReference>